<comment type="caution">
    <text evidence="2">The sequence shown here is derived from an EMBL/GenBank/DDBJ whole genome shotgun (WGS) entry which is preliminary data.</text>
</comment>
<feature type="region of interest" description="Disordered" evidence="1">
    <location>
        <begin position="172"/>
        <end position="228"/>
    </location>
</feature>
<keyword evidence="3" id="KW-1185">Reference proteome</keyword>
<name>A0AAE3KQ08_9CYAN</name>
<feature type="compositionally biased region" description="Basic and acidic residues" evidence="1">
    <location>
        <begin position="204"/>
        <end position="218"/>
    </location>
</feature>
<proteinExistence type="predicted"/>
<dbReference type="EMBL" id="JAMZMM010000322">
    <property type="protein sequence ID" value="MCP2731386.1"/>
    <property type="molecule type" value="Genomic_DNA"/>
</dbReference>
<dbReference type="RefSeq" id="WP_254014126.1">
    <property type="nucleotide sequence ID" value="NZ_JAMZMM010000322.1"/>
</dbReference>
<reference evidence="2" key="1">
    <citation type="submission" date="2022-06" db="EMBL/GenBank/DDBJ databases">
        <title>New cyanobacteria of genus Symplocastrum in benthos of Lake Baikal.</title>
        <authorList>
            <person name="Sorokovikova E."/>
            <person name="Tikhonova I."/>
            <person name="Krasnopeev A."/>
            <person name="Evseev P."/>
            <person name="Gladkikh A."/>
            <person name="Belykh O."/>
        </authorList>
    </citation>
    <scope>NUCLEOTIDE SEQUENCE</scope>
    <source>
        <strain evidence="2">BBK-W-15</strain>
    </source>
</reference>
<organism evidence="2 3">
    <name type="scientific">Limnofasciculus baicalensis BBK-W-15</name>
    <dbReference type="NCBI Taxonomy" id="2699891"/>
    <lineage>
        <taxon>Bacteria</taxon>
        <taxon>Bacillati</taxon>
        <taxon>Cyanobacteriota</taxon>
        <taxon>Cyanophyceae</taxon>
        <taxon>Coleofasciculales</taxon>
        <taxon>Coleofasciculaceae</taxon>
        <taxon>Limnofasciculus</taxon>
        <taxon>Limnofasciculus baicalensis</taxon>
    </lineage>
</organism>
<sequence length="228" mass="25425">MVSTIAQLPGLVSDLSTDLNFQFRVTPSTREGIYTVTGTTNLPDNSPIAVVAVRHLHPNKQLPPGVGSNPTYSILTYQDVKVKKGKWKLDLNLWKVAKDGRFQEAWQLEQPKLGLKLEPDSDVTFLATLAPTEALWDVEQRLEKQGIKLVNTMIRNTVEGDRYVQAIEGLSVPLPTGSTTPPPQRAEDLNGGWGPRYILLPEPPNKRKLEQPDKRRTDAPMNPAELMQ</sequence>
<protein>
    <submittedName>
        <fullName evidence="2">Uncharacterized protein</fullName>
    </submittedName>
</protein>
<dbReference type="Proteomes" id="UP001204953">
    <property type="component" value="Unassembled WGS sequence"/>
</dbReference>
<gene>
    <name evidence="2" type="ORF">NJ959_23450</name>
</gene>
<accession>A0AAE3KQ08</accession>
<evidence type="ECO:0000256" key="1">
    <source>
        <dbReference type="SAM" id="MobiDB-lite"/>
    </source>
</evidence>
<evidence type="ECO:0000313" key="3">
    <source>
        <dbReference type="Proteomes" id="UP001204953"/>
    </source>
</evidence>
<evidence type="ECO:0000313" key="2">
    <source>
        <dbReference type="EMBL" id="MCP2731386.1"/>
    </source>
</evidence>
<dbReference type="AlphaFoldDB" id="A0AAE3KQ08"/>